<dbReference type="Gramene" id="Pp3c10_18920V3.3">
    <property type="protein sequence ID" value="PAC:32900370.CDS.1"/>
    <property type="gene ID" value="Pp3c10_18920"/>
</dbReference>
<organism evidence="1">
    <name type="scientific">Physcomitrium patens</name>
    <name type="common">Spreading-leaved earth moss</name>
    <name type="synonym">Physcomitrella patens</name>
    <dbReference type="NCBI Taxonomy" id="3218"/>
    <lineage>
        <taxon>Eukaryota</taxon>
        <taxon>Viridiplantae</taxon>
        <taxon>Streptophyta</taxon>
        <taxon>Embryophyta</taxon>
        <taxon>Bryophyta</taxon>
        <taxon>Bryophytina</taxon>
        <taxon>Bryopsida</taxon>
        <taxon>Funariidae</taxon>
        <taxon>Funariales</taxon>
        <taxon>Funariaceae</taxon>
        <taxon>Physcomitrium</taxon>
    </lineage>
</organism>
<reference evidence="2" key="3">
    <citation type="submission" date="2020-12" db="UniProtKB">
        <authorList>
            <consortium name="EnsemblPlants"/>
        </authorList>
    </citation>
    <scope>IDENTIFICATION</scope>
</reference>
<name>A0A2K1JZL3_PHYPA</name>
<dbReference type="Proteomes" id="UP000006727">
    <property type="component" value="Chromosome 10"/>
</dbReference>
<accession>A0A2K1JZL3</accession>
<evidence type="ECO:0000313" key="3">
    <source>
        <dbReference type="Proteomes" id="UP000006727"/>
    </source>
</evidence>
<reference evidence="1 3" key="2">
    <citation type="journal article" date="2018" name="Plant J.">
        <title>The Physcomitrella patens chromosome-scale assembly reveals moss genome structure and evolution.</title>
        <authorList>
            <person name="Lang D."/>
            <person name="Ullrich K.K."/>
            <person name="Murat F."/>
            <person name="Fuchs J."/>
            <person name="Jenkins J."/>
            <person name="Haas F.B."/>
            <person name="Piednoel M."/>
            <person name="Gundlach H."/>
            <person name="Van Bel M."/>
            <person name="Meyberg R."/>
            <person name="Vives C."/>
            <person name="Morata J."/>
            <person name="Symeonidi A."/>
            <person name="Hiss M."/>
            <person name="Muchero W."/>
            <person name="Kamisugi Y."/>
            <person name="Saleh O."/>
            <person name="Blanc G."/>
            <person name="Decker E.L."/>
            <person name="van Gessel N."/>
            <person name="Grimwood J."/>
            <person name="Hayes R.D."/>
            <person name="Graham S.W."/>
            <person name="Gunter L.E."/>
            <person name="McDaniel S.F."/>
            <person name="Hoernstein S.N.W."/>
            <person name="Larsson A."/>
            <person name="Li F.W."/>
            <person name="Perroud P.F."/>
            <person name="Phillips J."/>
            <person name="Ranjan P."/>
            <person name="Rokshar D.S."/>
            <person name="Rothfels C.J."/>
            <person name="Schneider L."/>
            <person name="Shu S."/>
            <person name="Stevenson D.W."/>
            <person name="Thummler F."/>
            <person name="Tillich M."/>
            <person name="Villarreal Aguilar J.C."/>
            <person name="Widiez T."/>
            <person name="Wong G.K."/>
            <person name="Wymore A."/>
            <person name="Zhang Y."/>
            <person name="Zimmer A.D."/>
            <person name="Quatrano R.S."/>
            <person name="Mayer K.F.X."/>
            <person name="Goodstein D."/>
            <person name="Casacuberta J.M."/>
            <person name="Vandepoele K."/>
            <person name="Reski R."/>
            <person name="Cuming A.C."/>
            <person name="Tuskan G.A."/>
            <person name="Maumus F."/>
            <person name="Salse J."/>
            <person name="Schmutz J."/>
            <person name="Rensing S.A."/>
        </authorList>
    </citation>
    <scope>NUCLEOTIDE SEQUENCE [LARGE SCALE GENOMIC DNA]</scope>
    <source>
        <strain evidence="2 3">cv. Gransden 2004</strain>
    </source>
</reference>
<dbReference type="InParanoid" id="A0A2K1JZL3"/>
<proteinExistence type="predicted"/>
<dbReference type="Gramene" id="Pp3c10_18920V3.1">
    <property type="protein sequence ID" value="PAC:32900369.CDS.1"/>
    <property type="gene ID" value="Pp3c10_18920"/>
</dbReference>
<gene>
    <name evidence="1" type="ORF">PHYPA_014086</name>
</gene>
<dbReference type="AlphaFoldDB" id="A0A2K1JZL3"/>
<reference evidence="1 3" key="1">
    <citation type="journal article" date="2008" name="Science">
        <title>The Physcomitrella genome reveals evolutionary insights into the conquest of land by plants.</title>
        <authorList>
            <person name="Rensing S."/>
            <person name="Lang D."/>
            <person name="Zimmer A."/>
            <person name="Terry A."/>
            <person name="Salamov A."/>
            <person name="Shapiro H."/>
            <person name="Nishiyama T."/>
            <person name="Perroud P.-F."/>
            <person name="Lindquist E."/>
            <person name="Kamisugi Y."/>
            <person name="Tanahashi T."/>
            <person name="Sakakibara K."/>
            <person name="Fujita T."/>
            <person name="Oishi K."/>
            <person name="Shin-I T."/>
            <person name="Kuroki Y."/>
            <person name="Toyoda A."/>
            <person name="Suzuki Y."/>
            <person name="Hashimoto A."/>
            <person name="Yamaguchi K."/>
            <person name="Sugano A."/>
            <person name="Kohara Y."/>
            <person name="Fujiyama A."/>
            <person name="Anterola A."/>
            <person name="Aoki S."/>
            <person name="Ashton N."/>
            <person name="Barbazuk W.B."/>
            <person name="Barker E."/>
            <person name="Bennetzen J."/>
            <person name="Bezanilla M."/>
            <person name="Blankenship R."/>
            <person name="Cho S.H."/>
            <person name="Dutcher S."/>
            <person name="Estelle M."/>
            <person name="Fawcett J.A."/>
            <person name="Gundlach H."/>
            <person name="Hanada K."/>
            <person name="Heyl A."/>
            <person name="Hicks K.A."/>
            <person name="Hugh J."/>
            <person name="Lohr M."/>
            <person name="Mayer K."/>
            <person name="Melkozernov A."/>
            <person name="Murata T."/>
            <person name="Nelson D."/>
            <person name="Pils B."/>
            <person name="Prigge M."/>
            <person name="Reiss B."/>
            <person name="Renner T."/>
            <person name="Rombauts S."/>
            <person name="Rushton P."/>
            <person name="Sanderfoot A."/>
            <person name="Schween G."/>
            <person name="Shiu S.-H."/>
            <person name="Stueber K."/>
            <person name="Theodoulou F.L."/>
            <person name="Tu H."/>
            <person name="Van de Peer Y."/>
            <person name="Verrier P.J."/>
            <person name="Waters E."/>
            <person name="Wood A."/>
            <person name="Yang L."/>
            <person name="Cove D."/>
            <person name="Cuming A."/>
            <person name="Hasebe M."/>
            <person name="Lucas S."/>
            <person name="Mishler D.B."/>
            <person name="Reski R."/>
            <person name="Grigoriev I."/>
            <person name="Quatrano R.S."/>
            <person name="Boore J.L."/>
        </authorList>
    </citation>
    <scope>NUCLEOTIDE SEQUENCE [LARGE SCALE GENOMIC DNA]</scope>
    <source>
        <strain evidence="2 3">cv. Gransden 2004</strain>
    </source>
</reference>
<dbReference type="EMBL" id="ABEU02000010">
    <property type="protein sequence ID" value="PNR46966.1"/>
    <property type="molecule type" value="Genomic_DNA"/>
</dbReference>
<keyword evidence="3" id="KW-1185">Reference proteome</keyword>
<dbReference type="PaxDb" id="3218-PP1S67_29V6.1"/>
<protein>
    <submittedName>
        <fullName evidence="1 2">Uncharacterized protein</fullName>
    </submittedName>
</protein>
<dbReference type="EnsemblPlants" id="Pp3c10_18920V3.3">
    <property type="protein sequence ID" value="PAC:32900370.CDS.1"/>
    <property type="gene ID" value="Pp3c10_18920"/>
</dbReference>
<dbReference type="EnsemblPlants" id="Pp3c10_18920V3.1">
    <property type="protein sequence ID" value="PAC:32900369.CDS.1"/>
    <property type="gene ID" value="Pp3c10_18920"/>
</dbReference>
<sequence>MHTATSCGRGAVVRLFVSFLVVYGWKPRALSCNLDLRLMFFCSVSSLRWYYLAWVRLPTSSIEAEDFSRIGVQTSLLHQLHWIMK</sequence>
<evidence type="ECO:0000313" key="2">
    <source>
        <dbReference type="EnsemblPlants" id="PAC:32900369.CDS.1"/>
    </source>
</evidence>
<evidence type="ECO:0000313" key="1">
    <source>
        <dbReference type="EMBL" id="PNR46966.1"/>
    </source>
</evidence>